<dbReference type="Gene3D" id="3.40.366.10">
    <property type="entry name" value="Malonyl-Coenzyme A Acyl Carrier Protein, domain 2"/>
    <property type="match status" value="1"/>
</dbReference>
<evidence type="ECO:0000256" key="1">
    <source>
        <dbReference type="ARBA" id="ARBA00022450"/>
    </source>
</evidence>
<evidence type="ECO:0000256" key="2">
    <source>
        <dbReference type="ARBA" id="ARBA00022553"/>
    </source>
</evidence>
<reference evidence="5" key="1">
    <citation type="submission" date="2021-12" db="EMBL/GenBank/DDBJ databases">
        <title>Convergent genome expansion in fungi linked to evolution of root-endophyte symbiosis.</title>
        <authorList>
            <consortium name="DOE Joint Genome Institute"/>
            <person name="Ke Y.-H."/>
            <person name="Bonito G."/>
            <person name="Liao H.-L."/>
            <person name="Looney B."/>
            <person name="Rojas-Flechas A."/>
            <person name="Nash J."/>
            <person name="Hameed K."/>
            <person name="Schadt C."/>
            <person name="Martin F."/>
            <person name="Crous P.W."/>
            <person name="Miettinen O."/>
            <person name="Magnuson J.K."/>
            <person name="Labbe J."/>
            <person name="Jacobson D."/>
            <person name="Doktycz M.J."/>
            <person name="Veneault-Fourrey C."/>
            <person name="Kuo A."/>
            <person name="Mondo S."/>
            <person name="Calhoun S."/>
            <person name="Riley R."/>
            <person name="Ohm R."/>
            <person name="LaButti K."/>
            <person name="Andreopoulos B."/>
            <person name="Pangilinan J."/>
            <person name="Nolan M."/>
            <person name="Tritt A."/>
            <person name="Clum A."/>
            <person name="Lipzen A."/>
            <person name="Daum C."/>
            <person name="Barry K."/>
            <person name="Grigoriev I.V."/>
            <person name="Vilgalys R."/>
        </authorList>
    </citation>
    <scope>NUCLEOTIDE SEQUENCE</scope>
    <source>
        <strain evidence="5">PMI_201</strain>
    </source>
</reference>
<protein>
    <submittedName>
        <fullName evidence="5">Beta-ketoacyl synthase</fullName>
    </submittedName>
</protein>
<comment type="caution">
    <text evidence="5">The sequence shown here is derived from an EMBL/GenBank/DDBJ whole genome shotgun (WGS) entry which is preliminary data.</text>
</comment>
<dbReference type="AlphaFoldDB" id="A0AAD4L501"/>
<evidence type="ECO:0000313" key="6">
    <source>
        <dbReference type="Proteomes" id="UP001201262"/>
    </source>
</evidence>
<dbReference type="SUPFAM" id="SSF53901">
    <property type="entry name" value="Thiolase-like"/>
    <property type="match status" value="1"/>
</dbReference>
<dbReference type="InterPro" id="IPR014031">
    <property type="entry name" value="Ketoacyl_synth_C"/>
</dbReference>
<accession>A0AAD4L501</accession>
<dbReference type="Gene3D" id="3.40.47.10">
    <property type="match status" value="1"/>
</dbReference>
<dbReference type="InterPro" id="IPR020841">
    <property type="entry name" value="PKS_Beta-ketoAc_synthase_dom"/>
</dbReference>
<proteinExistence type="predicted"/>
<dbReference type="Proteomes" id="UP001201262">
    <property type="component" value="Unassembled WGS sequence"/>
</dbReference>
<dbReference type="InterPro" id="IPR001227">
    <property type="entry name" value="Ac_transferase_dom_sf"/>
</dbReference>
<name>A0AAD4L501_9EURO</name>
<dbReference type="Gene3D" id="3.30.70.3290">
    <property type="match status" value="1"/>
</dbReference>
<dbReference type="GO" id="GO:0044550">
    <property type="term" value="P:secondary metabolite biosynthetic process"/>
    <property type="evidence" value="ECO:0007669"/>
    <property type="project" value="TreeGrafter"/>
</dbReference>
<sequence>MARKRSLESAMGVPTHRTGTALGDPTEVEALSRVFRKDQRENTTLIGSVKTNLGHGGAAGGLTSIIKATLALEHGQIPATIGLKQLKLKIIAEEWGVQMVTKMTDFTLTACSSFSYLIPFSAKKSPSPPERVEKLSQIDLRDISIEDLSYILGQRRSHLPTRGYIIARQDSLSEDINFENLRTPSTINVADSKPCFVFTGQGA</sequence>
<feature type="region of interest" description="Disordered" evidence="3">
    <location>
        <begin position="1"/>
        <end position="23"/>
    </location>
</feature>
<dbReference type="GO" id="GO:0006633">
    <property type="term" value="P:fatty acid biosynthetic process"/>
    <property type="evidence" value="ECO:0007669"/>
    <property type="project" value="TreeGrafter"/>
</dbReference>
<dbReference type="PROSITE" id="PS52004">
    <property type="entry name" value="KS3_2"/>
    <property type="match status" value="1"/>
</dbReference>
<organism evidence="5 6">
    <name type="scientific">Talaromyces proteolyticus</name>
    <dbReference type="NCBI Taxonomy" id="1131652"/>
    <lineage>
        <taxon>Eukaryota</taxon>
        <taxon>Fungi</taxon>
        <taxon>Dikarya</taxon>
        <taxon>Ascomycota</taxon>
        <taxon>Pezizomycotina</taxon>
        <taxon>Eurotiomycetes</taxon>
        <taxon>Eurotiomycetidae</taxon>
        <taxon>Eurotiales</taxon>
        <taxon>Trichocomaceae</taxon>
        <taxon>Talaromyces</taxon>
        <taxon>Talaromyces sect. Bacilispori</taxon>
    </lineage>
</organism>
<dbReference type="Pfam" id="PF02801">
    <property type="entry name" value="Ketoacyl-synt_C"/>
    <property type="match status" value="1"/>
</dbReference>
<dbReference type="GeneID" id="70248095"/>
<dbReference type="PANTHER" id="PTHR43775">
    <property type="entry name" value="FATTY ACID SYNTHASE"/>
    <property type="match status" value="1"/>
</dbReference>
<evidence type="ECO:0000313" key="5">
    <source>
        <dbReference type="EMBL" id="KAH8705998.1"/>
    </source>
</evidence>
<gene>
    <name evidence="5" type="ORF">BGW36DRAFT_393442</name>
</gene>
<dbReference type="InterPro" id="IPR050091">
    <property type="entry name" value="PKS_NRPS_Biosynth_Enz"/>
</dbReference>
<keyword evidence="6" id="KW-1185">Reference proteome</keyword>
<dbReference type="InterPro" id="IPR016039">
    <property type="entry name" value="Thiolase-like"/>
</dbReference>
<evidence type="ECO:0000259" key="4">
    <source>
        <dbReference type="PROSITE" id="PS52004"/>
    </source>
</evidence>
<keyword evidence="2" id="KW-0597">Phosphoprotein</keyword>
<dbReference type="EMBL" id="JAJTJA010000001">
    <property type="protein sequence ID" value="KAH8705998.1"/>
    <property type="molecule type" value="Genomic_DNA"/>
</dbReference>
<dbReference type="PANTHER" id="PTHR43775:SF50">
    <property type="entry name" value="HIGHLY REDUCING POLYKETIDE SYNTHASE SRDA"/>
    <property type="match status" value="1"/>
</dbReference>
<feature type="domain" description="Ketosynthase family 3 (KS3)" evidence="4">
    <location>
        <begin position="1"/>
        <end position="119"/>
    </location>
</feature>
<evidence type="ECO:0000256" key="3">
    <source>
        <dbReference type="SAM" id="MobiDB-lite"/>
    </source>
</evidence>
<dbReference type="GO" id="GO:0004312">
    <property type="term" value="F:fatty acid synthase activity"/>
    <property type="evidence" value="ECO:0007669"/>
    <property type="project" value="TreeGrafter"/>
</dbReference>
<dbReference type="RefSeq" id="XP_046078619.1">
    <property type="nucleotide sequence ID" value="XM_046217808.1"/>
</dbReference>
<keyword evidence="1" id="KW-0596">Phosphopantetheine</keyword>